<dbReference type="Proteomes" id="UP000257076">
    <property type="component" value="Unassembled WGS sequence"/>
</dbReference>
<sequence>MKELPKIDEFKNKIVDERKAKAFEYAGEFSPFEVAEVFFLPVRTIRQMEQQKNLFYRGR</sequence>
<dbReference type="RefSeq" id="WP_115885342.1">
    <property type="nucleotide sequence ID" value="NZ_CBCSHX010000006.1"/>
</dbReference>
<proteinExistence type="predicted"/>
<reference evidence="1 2" key="1">
    <citation type="submission" date="2018-08" db="EMBL/GenBank/DDBJ databases">
        <title>Genomic Encyclopedia of Type Strains, Phase IV (KMG-IV): sequencing the most valuable type-strain genomes for metagenomic binning, comparative biology and taxonomic classification.</title>
        <authorList>
            <person name="Goeker M."/>
        </authorList>
    </citation>
    <scope>NUCLEOTIDE SEQUENCE [LARGE SCALE GENOMIC DNA]</scope>
    <source>
        <strain evidence="1 2">DSM 17274</strain>
    </source>
</reference>
<dbReference type="EMBL" id="QUMW01000012">
    <property type="protein sequence ID" value="REG23795.1"/>
    <property type="molecule type" value="Genomic_DNA"/>
</dbReference>
<organism evidence="1 2">
    <name type="scientific">Jeotgalicoccus halotolerans</name>
    <dbReference type="NCBI Taxonomy" id="157227"/>
    <lineage>
        <taxon>Bacteria</taxon>
        <taxon>Bacillati</taxon>
        <taxon>Bacillota</taxon>
        <taxon>Bacilli</taxon>
        <taxon>Bacillales</taxon>
        <taxon>Staphylococcaceae</taxon>
        <taxon>Jeotgalicoccus</taxon>
    </lineage>
</organism>
<evidence type="ECO:0000313" key="2">
    <source>
        <dbReference type="Proteomes" id="UP000257076"/>
    </source>
</evidence>
<dbReference type="AlphaFoldDB" id="A0A3E0AVL0"/>
<gene>
    <name evidence="1" type="ORF">DFR63_1542</name>
</gene>
<keyword evidence="2" id="KW-1185">Reference proteome</keyword>
<name>A0A3E0AVL0_9STAP</name>
<protein>
    <submittedName>
        <fullName evidence="1">Uncharacterized protein</fullName>
    </submittedName>
</protein>
<accession>A0A3E0AVL0</accession>
<comment type="caution">
    <text evidence="1">The sequence shown here is derived from an EMBL/GenBank/DDBJ whole genome shotgun (WGS) entry which is preliminary data.</text>
</comment>
<evidence type="ECO:0000313" key="1">
    <source>
        <dbReference type="EMBL" id="REG23795.1"/>
    </source>
</evidence>